<feature type="coiled-coil region" evidence="1">
    <location>
        <begin position="108"/>
        <end position="163"/>
    </location>
</feature>
<evidence type="ECO:0000256" key="1">
    <source>
        <dbReference type="SAM" id="Coils"/>
    </source>
</evidence>
<dbReference type="InterPro" id="IPR036673">
    <property type="entry name" value="Cyanovirin-N_sf"/>
</dbReference>
<feature type="coiled-coil region" evidence="1">
    <location>
        <begin position="355"/>
        <end position="417"/>
    </location>
</feature>
<reference evidence="2 3" key="1">
    <citation type="journal article" date="2016" name="Mol. Biol. Evol.">
        <title>Comparative Genomics of Early-Diverging Mushroom-Forming Fungi Provides Insights into the Origins of Lignocellulose Decay Capabilities.</title>
        <authorList>
            <person name="Nagy L.G."/>
            <person name="Riley R."/>
            <person name="Tritt A."/>
            <person name="Adam C."/>
            <person name="Daum C."/>
            <person name="Floudas D."/>
            <person name="Sun H."/>
            <person name="Yadav J.S."/>
            <person name="Pangilinan J."/>
            <person name="Larsson K.H."/>
            <person name="Matsuura K."/>
            <person name="Barry K."/>
            <person name="Labutti K."/>
            <person name="Kuo R."/>
            <person name="Ohm R.A."/>
            <person name="Bhattacharya S.S."/>
            <person name="Shirouzu T."/>
            <person name="Yoshinaga Y."/>
            <person name="Martin F.M."/>
            <person name="Grigoriev I.V."/>
            <person name="Hibbett D.S."/>
        </authorList>
    </citation>
    <scope>NUCLEOTIDE SEQUENCE [LARGE SCALE GENOMIC DNA]</scope>
    <source>
        <strain evidence="2 3">HHB12733</strain>
    </source>
</reference>
<protein>
    <submittedName>
        <fullName evidence="2">Uncharacterized protein</fullName>
    </submittedName>
</protein>
<keyword evidence="3" id="KW-1185">Reference proteome</keyword>
<sequence>MAATLNLILESNHKDVYTKVGTKKRTPAFHLDDVLGNDNGTTKWGWKAISLSATQMRIVDGHILKANLATTTGEWKPIELNLGAHIIYDANKNLLVPDRLPVVPKEDIEALEAQNAKLAQMALAEKRRADEAEKAKILADAKAEKATKEAEVFKKETEATKKEHAQDKAAFETFKKVDEVRDAMVDAAHEFEIKEHVRKEKELETEAALKERLHKEKEASLEKKVVEVVHSAELEVGEAHVKAEKEEAKEVSTSYDRLHVLEQLSITQKKISEQDHVISDRSFNLSRTYGDYAHLNGEIKERDLKMALMFQDQSDMYRELSFAHERFSGVDMERLAMKEEQKRVVSQFANLQYKYDTAALKLERIEAEYRKQEAELKHTSDERSRFETKSTRLESEIDELRRENLALKTLTTDLKAERTTIRVKFEKAQATILGHEVVIKHSEAWKALYEQQVQTLRQELSELNAVMTHLEESYQNTAKAFRTAWTEKEKLQSELTEIKYSKSAVEARVVIVEQALQVTRAELSQLSKSYEDKDDELRAMAGVKAVLERRLSELSLTHSHERNVTRSLSERLVHVQGNMAENVDWMYDIRHDLSEESKYLYLHYLHHGGATGLGLKTPPLSRLPSYGSAVNSPSASPDKKGVAIAESVGEAAAAVTRAVDVKVAEGPREFQQATASAVVAS</sequence>
<name>A0A165CY14_9BASI</name>
<evidence type="ECO:0000313" key="2">
    <source>
        <dbReference type="EMBL" id="KZT51648.1"/>
    </source>
</evidence>
<dbReference type="AlphaFoldDB" id="A0A165CY14"/>
<dbReference type="Gene3D" id="2.30.60.10">
    <property type="entry name" value="Cyanovirin-N"/>
    <property type="match status" value="1"/>
</dbReference>
<dbReference type="OrthoDB" id="2441380at2759"/>
<dbReference type="SUPFAM" id="SSF51322">
    <property type="entry name" value="Cyanovirin-N"/>
    <property type="match status" value="1"/>
</dbReference>
<proteinExistence type="predicted"/>
<dbReference type="Proteomes" id="UP000076842">
    <property type="component" value="Unassembled WGS sequence"/>
</dbReference>
<accession>A0A165CY14</accession>
<dbReference type="InParanoid" id="A0A165CY14"/>
<evidence type="ECO:0000313" key="3">
    <source>
        <dbReference type="Proteomes" id="UP000076842"/>
    </source>
</evidence>
<gene>
    <name evidence="2" type="ORF">CALCODRAFT_123129</name>
</gene>
<keyword evidence="1" id="KW-0175">Coiled coil</keyword>
<feature type="coiled-coil region" evidence="1">
    <location>
        <begin position="446"/>
        <end position="473"/>
    </location>
</feature>
<organism evidence="2 3">
    <name type="scientific">Calocera cornea HHB12733</name>
    <dbReference type="NCBI Taxonomy" id="1353952"/>
    <lineage>
        <taxon>Eukaryota</taxon>
        <taxon>Fungi</taxon>
        <taxon>Dikarya</taxon>
        <taxon>Basidiomycota</taxon>
        <taxon>Agaricomycotina</taxon>
        <taxon>Dacrymycetes</taxon>
        <taxon>Dacrymycetales</taxon>
        <taxon>Dacrymycetaceae</taxon>
        <taxon>Calocera</taxon>
    </lineage>
</organism>
<dbReference type="EMBL" id="KV424097">
    <property type="protein sequence ID" value="KZT51648.1"/>
    <property type="molecule type" value="Genomic_DNA"/>
</dbReference>